<dbReference type="RefSeq" id="WP_263711702.1">
    <property type="nucleotide sequence ID" value="NZ_JAOWKX010000003.1"/>
</dbReference>
<sequence>MEILNISSELATFLFVAALFAGFLDTLAGGGGLITLPALMMAGVPPMGALATNKLQASMGTATSALMMLRHGRVKWKVVNCLIIVAFIGAVVGALLVQIINTDMLEVIIPVALCITGIYFLLTPTKNEENKQPKLSSVSYQKYIVPAIGVYDGILGPGTGSFFTLAGRVCRAQTFLQATATAKILNCATNIGSLFVFLFFGQILWSIGIIMMVGQSVGAWIASHCLFRISIIYLRILVVIMCTAMLIRYVSH</sequence>
<evidence type="ECO:0000313" key="10">
    <source>
        <dbReference type="Proteomes" id="UP001652504"/>
    </source>
</evidence>
<feature type="transmembrane region" description="Helical" evidence="8">
    <location>
        <begin position="78"/>
        <end position="101"/>
    </location>
</feature>
<feature type="transmembrane region" description="Helical" evidence="8">
    <location>
        <begin position="191"/>
        <end position="214"/>
    </location>
</feature>
<organism evidence="9 10">
    <name type="scientific">Fluctibacter corallii</name>
    <dbReference type="NCBI Taxonomy" id="2984329"/>
    <lineage>
        <taxon>Bacteria</taxon>
        <taxon>Pseudomonadati</taxon>
        <taxon>Pseudomonadota</taxon>
        <taxon>Gammaproteobacteria</taxon>
        <taxon>Alteromonadales</taxon>
        <taxon>Alteromonadaceae</taxon>
        <taxon>Fluctibacter</taxon>
    </lineage>
</organism>
<feature type="transmembrane region" description="Helical" evidence="8">
    <location>
        <begin position="12"/>
        <end position="39"/>
    </location>
</feature>
<evidence type="ECO:0000256" key="2">
    <source>
        <dbReference type="ARBA" id="ARBA00009142"/>
    </source>
</evidence>
<accession>A0ABT3A6Y9</accession>
<evidence type="ECO:0000313" key="9">
    <source>
        <dbReference type="EMBL" id="MCV2884441.1"/>
    </source>
</evidence>
<keyword evidence="3" id="KW-0813">Transport</keyword>
<dbReference type="InterPro" id="IPR002781">
    <property type="entry name" value="TM_pro_TauE-like"/>
</dbReference>
<feature type="transmembrane region" description="Helical" evidence="8">
    <location>
        <begin position="107"/>
        <end position="125"/>
    </location>
</feature>
<protein>
    <recommendedName>
        <fullName evidence="8">Probable membrane transporter protein</fullName>
    </recommendedName>
</protein>
<dbReference type="PANTHER" id="PTHR30269:SF0">
    <property type="entry name" value="MEMBRANE TRANSPORTER PROTEIN YFCA-RELATED"/>
    <property type="match status" value="1"/>
</dbReference>
<evidence type="ECO:0000256" key="6">
    <source>
        <dbReference type="ARBA" id="ARBA00022989"/>
    </source>
</evidence>
<gene>
    <name evidence="9" type="ORF">OE749_07020</name>
</gene>
<reference evidence="9 10" key="1">
    <citation type="submission" date="2022-10" db="EMBL/GenBank/DDBJ databases">
        <title>Aestuariibacter sp. AA17 isolated from Montipora capitata coral fragment.</title>
        <authorList>
            <person name="Emsley S.A."/>
            <person name="Pfannmuller K.M."/>
            <person name="Loughran R.M."/>
            <person name="Shlafstein M."/>
            <person name="Papke E."/>
            <person name="Saw J.H."/>
            <person name="Ushijima B."/>
            <person name="Videau P."/>
        </authorList>
    </citation>
    <scope>NUCLEOTIDE SEQUENCE [LARGE SCALE GENOMIC DNA]</scope>
    <source>
        <strain evidence="9 10">AA17</strain>
    </source>
</reference>
<evidence type="ECO:0000256" key="3">
    <source>
        <dbReference type="ARBA" id="ARBA00022448"/>
    </source>
</evidence>
<comment type="subcellular location">
    <subcellularLocation>
        <location evidence="1 8">Cell membrane</location>
        <topology evidence="1 8">Multi-pass membrane protein</topology>
    </subcellularLocation>
</comment>
<keyword evidence="10" id="KW-1185">Reference proteome</keyword>
<evidence type="ECO:0000256" key="7">
    <source>
        <dbReference type="ARBA" id="ARBA00023136"/>
    </source>
</evidence>
<evidence type="ECO:0000256" key="1">
    <source>
        <dbReference type="ARBA" id="ARBA00004651"/>
    </source>
</evidence>
<dbReference type="EMBL" id="JAOWKX010000003">
    <property type="protein sequence ID" value="MCV2884441.1"/>
    <property type="molecule type" value="Genomic_DNA"/>
</dbReference>
<comment type="caution">
    <text evidence="9">The sequence shown here is derived from an EMBL/GenBank/DDBJ whole genome shotgun (WGS) entry which is preliminary data.</text>
</comment>
<keyword evidence="5 8" id="KW-0812">Transmembrane</keyword>
<keyword evidence="7 8" id="KW-0472">Membrane</keyword>
<dbReference type="Pfam" id="PF01925">
    <property type="entry name" value="TauE"/>
    <property type="match status" value="1"/>
</dbReference>
<dbReference type="PANTHER" id="PTHR30269">
    <property type="entry name" value="TRANSMEMBRANE PROTEIN YFCA"/>
    <property type="match status" value="1"/>
</dbReference>
<dbReference type="InterPro" id="IPR052017">
    <property type="entry name" value="TSUP"/>
</dbReference>
<keyword evidence="6 8" id="KW-1133">Transmembrane helix</keyword>
<evidence type="ECO:0000256" key="5">
    <source>
        <dbReference type="ARBA" id="ARBA00022692"/>
    </source>
</evidence>
<evidence type="ECO:0000256" key="8">
    <source>
        <dbReference type="RuleBase" id="RU363041"/>
    </source>
</evidence>
<evidence type="ECO:0000256" key="4">
    <source>
        <dbReference type="ARBA" id="ARBA00022475"/>
    </source>
</evidence>
<proteinExistence type="inferred from homology"/>
<dbReference type="Proteomes" id="UP001652504">
    <property type="component" value="Unassembled WGS sequence"/>
</dbReference>
<keyword evidence="4 8" id="KW-1003">Cell membrane</keyword>
<name>A0ABT3A6Y9_9ALTE</name>
<feature type="transmembrane region" description="Helical" evidence="8">
    <location>
        <begin position="226"/>
        <end position="247"/>
    </location>
</feature>
<comment type="similarity">
    <text evidence="2 8">Belongs to the 4-toluene sulfonate uptake permease (TSUP) (TC 2.A.102) family.</text>
</comment>